<evidence type="ECO:0000256" key="1">
    <source>
        <dbReference type="SAM" id="SignalP"/>
    </source>
</evidence>
<keyword evidence="3" id="KW-1185">Reference proteome</keyword>
<feature type="signal peptide" evidence="1">
    <location>
        <begin position="1"/>
        <end position="16"/>
    </location>
</feature>
<protein>
    <submittedName>
        <fullName evidence="2">Uncharacterized protein</fullName>
    </submittedName>
</protein>
<accession>A0ABV0T5R9</accession>
<proteinExistence type="predicted"/>
<keyword evidence="1" id="KW-0732">Signal</keyword>
<gene>
    <name evidence="2" type="ORF">ILYODFUR_006247</name>
</gene>
<organism evidence="2 3">
    <name type="scientific">Ilyodon furcidens</name>
    <name type="common">goldbreast splitfin</name>
    <dbReference type="NCBI Taxonomy" id="33524"/>
    <lineage>
        <taxon>Eukaryota</taxon>
        <taxon>Metazoa</taxon>
        <taxon>Chordata</taxon>
        <taxon>Craniata</taxon>
        <taxon>Vertebrata</taxon>
        <taxon>Euteleostomi</taxon>
        <taxon>Actinopterygii</taxon>
        <taxon>Neopterygii</taxon>
        <taxon>Teleostei</taxon>
        <taxon>Neoteleostei</taxon>
        <taxon>Acanthomorphata</taxon>
        <taxon>Ovalentaria</taxon>
        <taxon>Atherinomorphae</taxon>
        <taxon>Cyprinodontiformes</taxon>
        <taxon>Goodeidae</taxon>
        <taxon>Ilyodon</taxon>
    </lineage>
</organism>
<dbReference type="EMBL" id="JAHRIQ010023550">
    <property type="protein sequence ID" value="MEQ2228174.1"/>
    <property type="molecule type" value="Genomic_DNA"/>
</dbReference>
<dbReference type="Proteomes" id="UP001482620">
    <property type="component" value="Unassembled WGS sequence"/>
</dbReference>
<reference evidence="2 3" key="1">
    <citation type="submission" date="2021-06" db="EMBL/GenBank/DDBJ databases">
        <authorList>
            <person name="Palmer J.M."/>
        </authorList>
    </citation>
    <scope>NUCLEOTIDE SEQUENCE [LARGE SCALE GENOMIC DNA]</scope>
    <source>
        <strain evidence="3">if_2019</strain>
        <tissue evidence="2">Muscle</tissue>
    </source>
</reference>
<sequence length="129" mass="14188">MIVLTLVSSLCPHANTVTLKCTFGWCVQPNFCLPKLTCFQLVSIVTLCRWAQNHQSDGCLGSLHGQALQCSHVHSPVELHNPVITLPLPPVLSVFSLSPFSHLFMLTFPASQSVIPFTQMGDFHFSNVP</sequence>
<feature type="chain" id="PRO_5046121050" evidence="1">
    <location>
        <begin position="17"/>
        <end position="129"/>
    </location>
</feature>
<evidence type="ECO:0000313" key="3">
    <source>
        <dbReference type="Proteomes" id="UP001482620"/>
    </source>
</evidence>
<evidence type="ECO:0000313" key="2">
    <source>
        <dbReference type="EMBL" id="MEQ2228174.1"/>
    </source>
</evidence>
<name>A0ABV0T5R9_9TELE</name>
<comment type="caution">
    <text evidence="2">The sequence shown here is derived from an EMBL/GenBank/DDBJ whole genome shotgun (WGS) entry which is preliminary data.</text>
</comment>